<dbReference type="HOGENOM" id="CLU_3098607_0_0_9"/>
<keyword evidence="2" id="KW-1185">Reference proteome</keyword>
<organism evidence="1 2">
    <name type="scientific">Enterococcus faecalis (strain ATCC 700802 / V583)</name>
    <dbReference type="NCBI Taxonomy" id="226185"/>
    <lineage>
        <taxon>Bacteria</taxon>
        <taxon>Bacillati</taxon>
        <taxon>Bacillota</taxon>
        <taxon>Bacilli</taxon>
        <taxon>Lactobacillales</taxon>
        <taxon>Enterococcaceae</taxon>
        <taxon>Enterococcus</taxon>
    </lineage>
</organism>
<dbReference type="EnsemblBacteria" id="AAO80907">
    <property type="protein sequence ID" value="AAO80907"/>
    <property type="gene ID" value="EF_1107"/>
</dbReference>
<accession>Q836K4</accession>
<sequence>MTAAQLISWSLFVENEEVILRESEYIFDMRGGFTFSKCRASNGRGFGTLWL</sequence>
<protein>
    <submittedName>
        <fullName evidence="1">Uncharacterized protein</fullName>
    </submittedName>
</protein>
<proteinExistence type="predicted"/>
<gene>
    <name evidence="1" type="ordered locus">EF_1107</name>
</gene>
<dbReference type="AlphaFoldDB" id="Q836K4"/>
<reference evidence="1 2" key="1">
    <citation type="journal article" date="2003" name="Science">
        <title>Role of mobile DNA in the evolution of vancomycin-resistant Enterococcus faecalis.</title>
        <authorList>
            <person name="Paulsen I."/>
            <person name="Banerjei L."/>
            <person name="Myers G.S.A."/>
            <person name="Nelson K.E."/>
            <person name="Seshadri R."/>
            <person name="Read T.D."/>
            <person name="Fouts D.E."/>
            <person name="Eisen J.A."/>
            <person name="Gill S.R."/>
            <person name="Heidelberg J.F."/>
            <person name="Tettelin H."/>
            <person name="Dodson R.J."/>
            <person name="Umayam L."/>
            <person name="Brinkac L."/>
            <person name="Beanan M."/>
            <person name="Daugherty S."/>
            <person name="DeBoy R.T."/>
            <person name="Durkin S."/>
            <person name="Kolonay J."/>
            <person name="Madupu R."/>
            <person name="Nelson W."/>
            <person name="Vamathevan J."/>
            <person name="Tran B."/>
            <person name="Upton J."/>
            <person name="Hansen T."/>
            <person name="Shetty J."/>
            <person name="Khouri H."/>
            <person name="Utterback T."/>
            <person name="Radune D."/>
            <person name="Ketchum K.A."/>
            <person name="Dougherty B.A."/>
            <person name="Fraser C.M."/>
        </authorList>
    </citation>
    <scope>NUCLEOTIDE SEQUENCE [LARGE SCALE GENOMIC DNA]</scope>
    <source>
        <strain evidence="2">ATCC 700802 / V583</strain>
    </source>
</reference>
<dbReference type="KEGG" id="efa:EF1107"/>
<dbReference type="STRING" id="226185.EF_1107"/>
<dbReference type="Proteomes" id="UP000001415">
    <property type="component" value="Chromosome"/>
</dbReference>
<evidence type="ECO:0000313" key="2">
    <source>
        <dbReference type="Proteomes" id="UP000001415"/>
    </source>
</evidence>
<dbReference type="EMBL" id="AE016830">
    <property type="protein sequence ID" value="AAO80907.1"/>
    <property type="molecule type" value="Genomic_DNA"/>
</dbReference>
<name>Q836K4_ENTFA</name>
<evidence type="ECO:0000313" key="1">
    <source>
        <dbReference type="EMBL" id="AAO80907.1"/>
    </source>
</evidence>